<organism evidence="3 4">
    <name type="scientific">Staphylococcus americanisciuri</name>
    <dbReference type="NCBI Taxonomy" id="2973940"/>
    <lineage>
        <taxon>Bacteria</taxon>
        <taxon>Bacillati</taxon>
        <taxon>Bacillota</taxon>
        <taxon>Bacilli</taxon>
        <taxon>Bacillales</taxon>
        <taxon>Staphylococcaceae</taxon>
        <taxon>Staphylococcus</taxon>
    </lineage>
</organism>
<feature type="transmembrane region" description="Helical" evidence="2">
    <location>
        <begin position="98"/>
        <end position="122"/>
    </location>
</feature>
<feature type="transmembrane region" description="Helical" evidence="2">
    <location>
        <begin position="32"/>
        <end position="56"/>
    </location>
</feature>
<keyword evidence="2" id="KW-1133">Transmembrane helix</keyword>
<dbReference type="Pfam" id="PF05656">
    <property type="entry name" value="DUF805"/>
    <property type="match status" value="1"/>
</dbReference>
<protein>
    <submittedName>
        <fullName evidence="3">DUF805 domain-containing protein</fullName>
    </submittedName>
</protein>
<dbReference type="EMBL" id="JANUXY010000003">
    <property type="protein sequence ID" value="MCS4486078.1"/>
    <property type="molecule type" value="Genomic_DNA"/>
</dbReference>
<dbReference type="Proteomes" id="UP001205609">
    <property type="component" value="Unassembled WGS sequence"/>
</dbReference>
<comment type="caution">
    <text evidence="3">The sequence shown here is derived from an EMBL/GenBank/DDBJ whole genome shotgun (WGS) entry which is preliminary data.</text>
</comment>
<feature type="region of interest" description="Disordered" evidence="1">
    <location>
        <begin position="179"/>
        <end position="237"/>
    </location>
</feature>
<name>A0ABT2F0W0_9STAP</name>
<dbReference type="RefSeq" id="WP_259199189.1">
    <property type="nucleotide sequence ID" value="NZ_JANUXY010000003.1"/>
</dbReference>
<dbReference type="InterPro" id="IPR008523">
    <property type="entry name" value="DUF805"/>
</dbReference>
<feature type="compositionally biased region" description="Polar residues" evidence="1">
    <location>
        <begin position="182"/>
        <end position="203"/>
    </location>
</feature>
<proteinExistence type="predicted"/>
<gene>
    <name evidence="3" type="ORF">NXS11_04125</name>
</gene>
<feature type="compositionally biased region" description="Basic and acidic residues" evidence="1">
    <location>
        <begin position="213"/>
        <end position="237"/>
    </location>
</feature>
<accession>A0ABT2F0W0</accession>
<keyword evidence="2" id="KW-0812">Transmembrane</keyword>
<reference evidence="3 4" key="1">
    <citation type="journal article" date="2023" name="Int. J. Syst. Evol. Microbiol.">
        <title>Streptococcus sciuri sp. nov., Staphylococcus marylandisciuri sp. nov. and Staphylococcus americanisciuri sp. nov., isolated from faeces of eastern grey squirrel (Sciurus carolinensis).</title>
        <authorList>
            <person name="Volokhov D.V."/>
            <person name="Zagorodnyaya T.A."/>
            <person name="Furtak V.A."/>
            <person name="Nattanmai G."/>
            <person name="Randall L."/>
            <person name="Jose S."/>
            <person name="Gao Y."/>
            <person name="Eisenberg T."/>
            <person name="Delmonte P."/>
            <person name="Blom J."/>
            <person name="Mitchell K.K."/>
        </authorList>
    </citation>
    <scope>NUCLEOTIDE SEQUENCE [LARGE SCALE GENOMIC DNA]</scope>
    <source>
        <strain evidence="3 4">GRT3</strain>
    </source>
</reference>
<feature type="transmembrane region" description="Helical" evidence="2">
    <location>
        <begin position="62"/>
        <end position="86"/>
    </location>
</feature>
<keyword evidence="2" id="KW-0472">Membrane</keyword>
<evidence type="ECO:0000313" key="4">
    <source>
        <dbReference type="Proteomes" id="UP001205609"/>
    </source>
</evidence>
<feature type="transmembrane region" description="Helical" evidence="2">
    <location>
        <begin position="142"/>
        <end position="168"/>
    </location>
</feature>
<dbReference type="PANTHER" id="PTHR34980:SF2">
    <property type="entry name" value="INNER MEMBRANE PROTEIN YHAH-RELATED"/>
    <property type="match status" value="1"/>
</dbReference>
<evidence type="ECO:0000256" key="2">
    <source>
        <dbReference type="SAM" id="Phobius"/>
    </source>
</evidence>
<evidence type="ECO:0000256" key="1">
    <source>
        <dbReference type="SAM" id="MobiDB-lite"/>
    </source>
</evidence>
<evidence type="ECO:0000313" key="3">
    <source>
        <dbReference type="EMBL" id="MCS4486078.1"/>
    </source>
</evidence>
<keyword evidence="4" id="KW-1185">Reference proteome</keyword>
<sequence>MYEYPQVGFVEAFKLFWINYVNFKGRSRRSEYWWVVLWHTIISLSATLISIMFIFIPLVGPFIAIILWILIGLYGLATVIPNLALLVRRFHDRNMTMFLPVFSFVLSFIYNIVYFIGIWQSGELMSTDQFNETAPVFNDASSGWLIASGILGIVILIIQIIIFIITLLDSKEMANKYGPSPKYTSHSVQGNNQQGQSTMSQDVPTEDDTPVQDDSHLTDLDALETQERKPQDDPYKY</sequence>
<dbReference type="PANTHER" id="PTHR34980">
    <property type="entry name" value="INNER MEMBRANE PROTEIN-RELATED-RELATED"/>
    <property type="match status" value="1"/>
</dbReference>